<sequence length="334" mass="36712">MPHNGWVPEGASRLAGSGKGATDEFWSIIMDRSGERARPHRFIVLVVDLLLVCCGIALVVAIAWFPARWAMHAYDERRTMDAANIRVAKWPQERILDEYQRAQDYNRRIASSDQAALGEYAGPFDALQGGAKPRDQKDGEYQSLLNDGYGVMGVVHIPRISVKMPIYHGTSDEALLHGAGHLYGTSLPVGGESTNAVLSGHRGLSDALLFTRLDELKKGDIFYVETLNHTMGYRVVGVHVIDPGDTRFYKVMSGQDMVTLMTCTPYGVNTQRLVVTGVRQNIPDPIPEPGRARGDSLLVGLLTSVVVLVVGFIAVAFGHRRGCTVRPPVRHRKV</sequence>
<reference evidence="4 5" key="1">
    <citation type="journal article" date="2014" name="Appl. Environ. Microbiol.">
        <title>Genomic encyclopedia of type strains of the genus Bifidobacterium.</title>
        <authorList>
            <person name="Milani C."/>
            <person name="Lugli G.A."/>
            <person name="Duranti S."/>
            <person name="Turroni F."/>
            <person name="Bottacini F."/>
            <person name="Mangifesta M."/>
            <person name="Sanchez B."/>
            <person name="Viappiani A."/>
            <person name="Mancabelli L."/>
            <person name="Taminiau B."/>
            <person name="Delcenserie V."/>
            <person name="Barrangou R."/>
            <person name="Margolles A."/>
            <person name="van Sinderen D."/>
            <person name="Ventura M."/>
        </authorList>
    </citation>
    <scope>NUCLEOTIDE SEQUENCE [LARGE SCALE GENOMIC DNA]</scope>
    <source>
        <strain evidence="4 5">DSM 19703</strain>
    </source>
</reference>
<keyword evidence="3" id="KW-0812">Transmembrane</keyword>
<protein>
    <submittedName>
        <fullName evidence="4">Sortase family protein</fullName>
    </submittedName>
</protein>
<dbReference type="NCBIfam" id="NF033745">
    <property type="entry name" value="class_C_sortase"/>
    <property type="match status" value="1"/>
</dbReference>
<evidence type="ECO:0000313" key="4">
    <source>
        <dbReference type="EMBL" id="KFF31529.1"/>
    </source>
</evidence>
<evidence type="ECO:0000256" key="3">
    <source>
        <dbReference type="SAM" id="Phobius"/>
    </source>
</evidence>
<dbReference type="Proteomes" id="UP000028730">
    <property type="component" value="Unassembled WGS sequence"/>
</dbReference>
<gene>
    <name evidence="4" type="ORF">BBOMB_0904</name>
</gene>
<dbReference type="eggNOG" id="COG3764">
    <property type="taxonomic scope" value="Bacteria"/>
</dbReference>
<keyword evidence="3" id="KW-1133">Transmembrane helix</keyword>
<feature type="active site" description="Proton donor/acceptor" evidence="2">
    <location>
        <position position="201"/>
    </location>
</feature>
<evidence type="ECO:0000313" key="5">
    <source>
        <dbReference type="Proteomes" id="UP000028730"/>
    </source>
</evidence>
<keyword evidence="5" id="KW-1185">Reference proteome</keyword>
<dbReference type="SUPFAM" id="SSF63817">
    <property type="entry name" value="Sortase"/>
    <property type="match status" value="1"/>
</dbReference>
<dbReference type="Gene3D" id="2.40.260.10">
    <property type="entry name" value="Sortase"/>
    <property type="match status" value="1"/>
</dbReference>
<dbReference type="EMBL" id="ATLK01000001">
    <property type="protein sequence ID" value="KFF31529.1"/>
    <property type="molecule type" value="Genomic_DNA"/>
</dbReference>
<proteinExistence type="predicted"/>
<feature type="transmembrane region" description="Helical" evidence="3">
    <location>
        <begin position="42"/>
        <end position="65"/>
    </location>
</feature>
<dbReference type="STRING" id="1341695.BBOMB_0904"/>
<dbReference type="NCBIfam" id="TIGR01076">
    <property type="entry name" value="sortase_fam"/>
    <property type="match status" value="1"/>
</dbReference>
<dbReference type="AlphaFoldDB" id="A0A080N6D8"/>
<keyword evidence="1" id="KW-0378">Hydrolase</keyword>
<dbReference type="GO" id="GO:0016787">
    <property type="term" value="F:hydrolase activity"/>
    <property type="evidence" value="ECO:0007669"/>
    <property type="project" value="UniProtKB-KW"/>
</dbReference>
<comment type="caution">
    <text evidence="4">The sequence shown here is derived from an EMBL/GenBank/DDBJ whole genome shotgun (WGS) entry which is preliminary data.</text>
</comment>
<dbReference type="RefSeq" id="WP_052377451.1">
    <property type="nucleotide sequence ID" value="NZ_ATLK01000001.1"/>
</dbReference>
<organism evidence="4 5">
    <name type="scientific">Bifidobacterium bombi DSM 19703</name>
    <dbReference type="NCBI Taxonomy" id="1341695"/>
    <lineage>
        <taxon>Bacteria</taxon>
        <taxon>Bacillati</taxon>
        <taxon>Actinomycetota</taxon>
        <taxon>Actinomycetes</taxon>
        <taxon>Bifidobacteriales</taxon>
        <taxon>Bifidobacteriaceae</taxon>
        <taxon>Bifidobacterium</taxon>
    </lineage>
</organism>
<dbReference type="Pfam" id="PF04203">
    <property type="entry name" value="Sortase"/>
    <property type="match status" value="1"/>
</dbReference>
<feature type="active site" description="Acyl-thioester intermediate" evidence="2">
    <location>
        <position position="263"/>
    </location>
</feature>
<evidence type="ECO:0000256" key="1">
    <source>
        <dbReference type="ARBA" id="ARBA00022801"/>
    </source>
</evidence>
<evidence type="ECO:0000256" key="2">
    <source>
        <dbReference type="PIRSR" id="PIRSR605754-1"/>
    </source>
</evidence>
<feature type="transmembrane region" description="Helical" evidence="3">
    <location>
        <begin position="297"/>
        <end position="317"/>
    </location>
</feature>
<dbReference type="InterPro" id="IPR023365">
    <property type="entry name" value="Sortase_dom-sf"/>
</dbReference>
<name>A0A080N6D8_9BIFI</name>
<dbReference type="CDD" id="cd05827">
    <property type="entry name" value="Sortase_C"/>
    <property type="match status" value="1"/>
</dbReference>
<keyword evidence="3" id="KW-0472">Membrane</keyword>
<accession>A0A080N6D8</accession>
<dbReference type="InterPro" id="IPR005754">
    <property type="entry name" value="Sortase"/>
</dbReference>
<dbReference type="InterPro" id="IPR042002">
    <property type="entry name" value="Sortase_C"/>
</dbReference>